<evidence type="ECO:0000313" key="2">
    <source>
        <dbReference type="Proteomes" id="UP001501285"/>
    </source>
</evidence>
<name>A0ABN2U4P7_9MICO</name>
<gene>
    <name evidence="1" type="ORF">GCM10009740_17810</name>
</gene>
<sequence length="139" mass="15060">MVSRYYRDSDLGLYEPAKTNPSFFEGSSVGTALVENVNVLSAVKAQKLRQTGETKLKSVTHVATDLTNDLKATPPAVPVVTFLVCYDVSAVDIVDSRGKSVVPASRKPTGLRLVGVVNRDYPSHSGWRVEYVQAKADSC</sequence>
<comment type="caution">
    <text evidence="1">The sequence shown here is derived from an EMBL/GenBank/DDBJ whole genome shotgun (WGS) entry which is preliminary data.</text>
</comment>
<keyword evidence="2" id="KW-1185">Reference proteome</keyword>
<organism evidence="1 2">
    <name type="scientific">Terrabacter terrae</name>
    <dbReference type="NCBI Taxonomy" id="318434"/>
    <lineage>
        <taxon>Bacteria</taxon>
        <taxon>Bacillati</taxon>
        <taxon>Actinomycetota</taxon>
        <taxon>Actinomycetes</taxon>
        <taxon>Micrococcales</taxon>
        <taxon>Intrasporangiaceae</taxon>
        <taxon>Terrabacter</taxon>
    </lineage>
</organism>
<dbReference type="EMBL" id="BAAANB010000014">
    <property type="protein sequence ID" value="GAA2028620.1"/>
    <property type="molecule type" value="Genomic_DNA"/>
</dbReference>
<evidence type="ECO:0000313" key="1">
    <source>
        <dbReference type="EMBL" id="GAA2028620.1"/>
    </source>
</evidence>
<reference evidence="1 2" key="1">
    <citation type="journal article" date="2019" name="Int. J. Syst. Evol. Microbiol.">
        <title>The Global Catalogue of Microorganisms (GCM) 10K type strain sequencing project: providing services to taxonomists for standard genome sequencing and annotation.</title>
        <authorList>
            <consortium name="The Broad Institute Genomics Platform"/>
            <consortium name="The Broad Institute Genome Sequencing Center for Infectious Disease"/>
            <person name="Wu L."/>
            <person name="Ma J."/>
        </authorList>
    </citation>
    <scope>NUCLEOTIDE SEQUENCE [LARGE SCALE GENOMIC DNA]</scope>
    <source>
        <strain evidence="1 2">JCM 14283</strain>
    </source>
</reference>
<dbReference type="Proteomes" id="UP001501285">
    <property type="component" value="Unassembled WGS sequence"/>
</dbReference>
<protein>
    <submittedName>
        <fullName evidence="1">Uncharacterized protein</fullName>
    </submittedName>
</protein>
<accession>A0ABN2U4P7</accession>
<proteinExistence type="predicted"/>